<dbReference type="Proteomes" id="UP000516437">
    <property type="component" value="Chromosome 5"/>
</dbReference>
<organism evidence="2 3">
    <name type="scientific">Morella rubra</name>
    <name type="common">Chinese bayberry</name>
    <dbReference type="NCBI Taxonomy" id="262757"/>
    <lineage>
        <taxon>Eukaryota</taxon>
        <taxon>Viridiplantae</taxon>
        <taxon>Streptophyta</taxon>
        <taxon>Embryophyta</taxon>
        <taxon>Tracheophyta</taxon>
        <taxon>Spermatophyta</taxon>
        <taxon>Magnoliopsida</taxon>
        <taxon>eudicotyledons</taxon>
        <taxon>Gunneridae</taxon>
        <taxon>Pentapetalae</taxon>
        <taxon>rosids</taxon>
        <taxon>fabids</taxon>
        <taxon>Fagales</taxon>
        <taxon>Myricaceae</taxon>
        <taxon>Morella</taxon>
    </lineage>
</organism>
<dbReference type="AlphaFoldDB" id="A0A6A1VM15"/>
<dbReference type="EMBL" id="RXIC02000023">
    <property type="protein sequence ID" value="KAB1213655.1"/>
    <property type="molecule type" value="Genomic_DNA"/>
</dbReference>
<protein>
    <submittedName>
        <fullName evidence="2">Uncharacterized protein</fullName>
    </submittedName>
</protein>
<dbReference type="EMBL" id="RXIC02000023">
    <property type="protein sequence ID" value="KAB1213649.1"/>
    <property type="molecule type" value="Genomic_DNA"/>
</dbReference>
<reference evidence="2 3" key="2">
    <citation type="journal article" date="2019" name="Plant Biotechnol. J.">
        <title>The red bayberry genome and genetic basis of sex determination.</title>
        <authorList>
            <person name="Jia H.M."/>
            <person name="Jia H.J."/>
            <person name="Cai Q.L."/>
            <person name="Wang Y."/>
            <person name="Zhao H.B."/>
            <person name="Yang W.F."/>
            <person name="Wang G.Y."/>
            <person name="Li Y.H."/>
            <person name="Zhan D.L."/>
            <person name="Shen Y.T."/>
            <person name="Niu Q.F."/>
            <person name="Chang L."/>
            <person name="Qiu J."/>
            <person name="Zhao L."/>
            <person name="Xie H.B."/>
            <person name="Fu W.Y."/>
            <person name="Jin J."/>
            <person name="Li X.W."/>
            <person name="Jiao Y."/>
            <person name="Zhou C.C."/>
            <person name="Tu T."/>
            <person name="Chai C.Y."/>
            <person name="Gao J.L."/>
            <person name="Fan L.J."/>
            <person name="van de Weg E."/>
            <person name="Wang J.Y."/>
            <person name="Gao Z.S."/>
        </authorList>
    </citation>
    <scope>NUCLEOTIDE SEQUENCE [LARGE SCALE GENOMIC DNA]</scope>
    <source>
        <tissue evidence="2">Leaves</tissue>
    </source>
</reference>
<reference evidence="2" key="1">
    <citation type="submission" date="2018-07" db="EMBL/GenBank/DDBJ databases">
        <authorList>
            <person name="Gao Z.-S."/>
            <person name="Jia H.-M."/>
            <person name="Jia H.-J."/>
            <person name="Cai Q.-L."/>
            <person name="Wang Y."/>
            <person name="Zhao H.-B."/>
        </authorList>
    </citation>
    <scope>NUCLEOTIDE SEQUENCE</scope>
    <source>
        <tissue evidence="2">Leaves</tissue>
    </source>
</reference>
<evidence type="ECO:0000313" key="1">
    <source>
        <dbReference type="EMBL" id="KAB1213649.1"/>
    </source>
</evidence>
<accession>A0A6A1VM15</accession>
<evidence type="ECO:0000313" key="2">
    <source>
        <dbReference type="EMBL" id="KAB1213655.1"/>
    </source>
</evidence>
<keyword evidence="3" id="KW-1185">Reference proteome</keyword>
<proteinExistence type="predicted"/>
<sequence length="159" mass="18954">MRFLYEGDRRWSCIDEQNQRGQFWMVGFVAMRAVGAPMTIKEEEFKGNLSMREVIDSLDKFELEELINNCFEPRRWKNRKIVGTSIEDQNDESNDIQEYFAKELIDRFYEMRRHHVDLKNQWEFKDFVNVEGYMLPRGLAPILKGLFAPNIVMFVGSLN</sequence>
<evidence type="ECO:0000313" key="3">
    <source>
        <dbReference type="Proteomes" id="UP000516437"/>
    </source>
</evidence>
<gene>
    <name evidence="2" type="ORF">CJ030_MR5G016240</name>
    <name evidence="1" type="ORF">CJ030_MR5G020282</name>
</gene>
<reference evidence="2" key="3">
    <citation type="submission" date="2019-09" db="EMBL/GenBank/DDBJ databases">
        <authorList>
            <person name="Gao Z."/>
        </authorList>
    </citation>
    <scope>NUCLEOTIDE SEQUENCE</scope>
    <source>
        <tissue evidence="2">Leaves</tissue>
    </source>
</reference>
<comment type="caution">
    <text evidence="2">The sequence shown here is derived from an EMBL/GenBank/DDBJ whole genome shotgun (WGS) entry which is preliminary data.</text>
</comment>
<name>A0A6A1VM15_9ROSI</name>